<organism evidence="1">
    <name type="scientific">bioreactor metagenome</name>
    <dbReference type="NCBI Taxonomy" id="1076179"/>
    <lineage>
        <taxon>unclassified sequences</taxon>
        <taxon>metagenomes</taxon>
        <taxon>ecological metagenomes</taxon>
    </lineage>
</organism>
<evidence type="ECO:0000313" key="1">
    <source>
        <dbReference type="EMBL" id="MPN37339.1"/>
    </source>
</evidence>
<proteinExistence type="predicted"/>
<protein>
    <submittedName>
        <fullName evidence="1">Uncharacterized protein</fullName>
    </submittedName>
</protein>
<dbReference type="EMBL" id="VSSQ01091938">
    <property type="protein sequence ID" value="MPN37339.1"/>
    <property type="molecule type" value="Genomic_DNA"/>
</dbReference>
<comment type="caution">
    <text evidence="1">The sequence shown here is derived from an EMBL/GenBank/DDBJ whole genome shotgun (WGS) entry which is preliminary data.</text>
</comment>
<dbReference type="AlphaFoldDB" id="A0A645HGN1"/>
<reference evidence="1" key="1">
    <citation type="submission" date="2019-08" db="EMBL/GenBank/DDBJ databases">
        <authorList>
            <person name="Kucharzyk K."/>
            <person name="Murdoch R.W."/>
            <person name="Higgins S."/>
            <person name="Loffler F."/>
        </authorList>
    </citation>
    <scope>NUCLEOTIDE SEQUENCE</scope>
</reference>
<sequence length="65" mass="7319">MVDARRIGDDQRRALVSFGFVERFDKLGRVCAHVDRGNVDIAVRGSHHAQILLARAFACRRKLGD</sequence>
<gene>
    <name evidence="1" type="ORF">SDC9_184856</name>
</gene>
<name>A0A645HGN1_9ZZZZ</name>
<accession>A0A645HGN1</accession>